<evidence type="ECO:0000313" key="3">
    <source>
        <dbReference type="Proteomes" id="UP000053144"/>
    </source>
</evidence>
<dbReference type="Proteomes" id="UP000053144">
    <property type="component" value="Chromosome 11"/>
</dbReference>
<feature type="compositionally biased region" description="Basic residues" evidence="1">
    <location>
        <begin position="7"/>
        <end position="16"/>
    </location>
</feature>
<evidence type="ECO:0000256" key="1">
    <source>
        <dbReference type="SAM" id="MobiDB-lite"/>
    </source>
</evidence>
<feature type="region of interest" description="Disordered" evidence="1">
    <location>
        <begin position="1"/>
        <end position="68"/>
    </location>
</feature>
<proteinExistence type="predicted"/>
<name>A0A0L9VTP0_PHAAN</name>
<accession>A0A0L9VTP0</accession>
<organism evidence="2 3">
    <name type="scientific">Phaseolus angularis</name>
    <name type="common">Azuki bean</name>
    <name type="synonym">Vigna angularis</name>
    <dbReference type="NCBI Taxonomy" id="3914"/>
    <lineage>
        <taxon>Eukaryota</taxon>
        <taxon>Viridiplantae</taxon>
        <taxon>Streptophyta</taxon>
        <taxon>Embryophyta</taxon>
        <taxon>Tracheophyta</taxon>
        <taxon>Spermatophyta</taxon>
        <taxon>Magnoliopsida</taxon>
        <taxon>eudicotyledons</taxon>
        <taxon>Gunneridae</taxon>
        <taxon>Pentapetalae</taxon>
        <taxon>rosids</taxon>
        <taxon>fabids</taxon>
        <taxon>Fabales</taxon>
        <taxon>Fabaceae</taxon>
        <taxon>Papilionoideae</taxon>
        <taxon>50 kb inversion clade</taxon>
        <taxon>NPAAA clade</taxon>
        <taxon>indigoferoid/millettioid clade</taxon>
        <taxon>Phaseoleae</taxon>
        <taxon>Vigna</taxon>
    </lineage>
</organism>
<evidence type="ECO:0000313" key="2">
    <source>
        <dbReference type="EMBL" id="KOM58129.1"/>
    </source>
</evidence>
<protein>
    <submittedName>
        <fullName evidence="2">Uncharacterized protein</fullName>
    </submittedName>
</protein>
<dbReference type="AlphaFoldDB" id="A0A0L9VTP0"/>
<gene>
    <name evidence="2" type="ORF">LR48_Vigan11g116300</name>
</gene>
<dbReference type="EMBL" id="CM003381">
    <property type="protein sequence ID" value="KOM58129.1"/>
    <property type="molecule type" value="Genomic_DNA"/>
</dbReference>
<sequence length="198" mass="22868">MAERPYRRSYKSKPYKISKPDRRVYKRKKNRTVILNKKGSDSSSSSSPSAHIHTDDHCNDKDGRTKPDTTGKCRLQAFVHPGDVVTGILSSAATRVSSFIINHFNFLFDQKFIKDTNYRTFNPHSEQGRTLGTRQRGLQFQNRIRPRGLLSDYERNRGQLHTAKRIRTDVTFKVSQLDELTLESSNRTQKELGQILKL</sequence>
<reference evidence="3" key="1">
    <citation type="journal article" date="2015" name="Proc. Natl. Acad. Sci. U.S.A.">
        <title>Genome sequencing of adzuki bean (Vigna angularis) provides insight into high starch and low fat accumulation and domestication.</title>
        <authorList>
            <person name="Yang K."/>
            <person name="Tian Z."/>
            <person name="Chen C."/>
            <person name="Luo L."/>
            <person name="Zhao B."/>
            <person name="Wang Z."/>
            <person name="Yu L."/>
            <person name="Li Y."/>
            <person name="Sun Y."/>
            <person name="Li W."/>
            <person name="Chen Y."/>
            <person name="Li Y."/>
            <person name="Zhang Y."/>
            <person name="Ai D."/>
            <person name="Zhao J."/>
            <person name="Shang C."/>
            <person name="Ma Y."/>
            <person name="Wu B."/>
            <person name="Wang M."/>
            <person name="Gao L."/>
            <person name="Sun D."/>
            <person name="Zhang P."/>
            <person name="Guo F."/>
            <person name="Wang W."/>
            <person name="Li Y."/>
            <person name="Wang J."/>
            <person name="Varshney R.K."/>
            <person name="Wang J."/>
            <person name="Ling H.Q."/>
            <person name="Wan P."/>
        </authorList>
    </citation>
    <scope>NUCLEOTIDE SEQUENCE</scope>
    <source>
        <strain evidence="3">cv. Jingnong 6</strain>
    </source>
</reference>
<feature type="compositionally biased region" description="Basic and acidic residues" evidence="1">
    <location>
        <begin position="52"/>
        <end position="68"/>
    </location>
</feature>
<dbReference type="Gramene" id="KOM58129">
    <property type="protein sequence ID" value="KOM58129"/>
    <property type="gene ID" value="LR48_Vigan11g116300"/>
</dbReference>